<evidence type="ECO:0000256" key="5">
    <source>
        <dbReference type="ARBA" id="ARBA00023136"/>
    </source>
</evidence>
<feature type="transmembrane region" description="Helical" evidence="9">
    <location>
        <begin position="181"/>
        <end position="205"/>
    </location>
</feature>
<keyword evidence="2 8" id="KW-0812">Transmembrane</keyword>
<dbReference type="Pfam" id="PF00001">
    <property type="entry name" value="7tm_1"/>
    <property type="match status" value="1"/>
</dbReference>
<keyword evidence="4 8" id="KW-0297">G-protein coupled receptor</keyword>
<comment type="subcellular location">
    <subcellularLocation>
        <location evidence="1">Membrane</location>
        <topology evidence="1">Multi-pass membrane protein</topology>
    </subcellularLocation>
</comment>
<evidence type="ECO:0000256" key="2">
    <source>
        <dbReference type="ARBA" id="ARBA00022692"/>
    </source>
</evidence>
<sequence length="325" mass="37070">MEVKNTTGNLHCHSTEELGSLFLPIVMSVEMIIGLPGNAIAMWIFCFRMKSWKAHTLFLTNLVLADFLLIVSVPFRIDTHLRNEDWVFGAVLCRINLFMLTVNRSASIAFMTAVALNRYFKVVHPHHCVSHMTRTQAALFSGLIWTIVTAFSIPLLTADLLQKHGNISLCRSFSSYETVPLVMMIHYMAFIAEFFLPWLLLLFCSGRIIFSLRQRRLERQKTVRRAIVTVGVISLVFTICFMPGVITGLGAMCIKKFHPSDCDTYRRFTQGFKMCIAFTYLNSTLDPVIYCFSSSMFRETLKNSIRHLCSYKKEFSQVSSSTTSS</sequence>
<reference evidence="12" key="2">
    <citation type="submission" date="2019-02" db="EMBL/GenBank/DDBJ databases">
        <title>Opniocepnalus argus Var Kimnra genome.</title>
        <authorList>
            <person name="Zhou C."/>
            <person name="Xiao S."/>
        </authorList>
    </citation>
    <scope>NUCLEOTIDE SEQUENCE [LARGE SCALE GENOMIC DNA]</scope>
</reference>
<dbReference type="InterPro" id="IPR000276">
    <property type="entry name" value="GPCR_Rhodpsn"/>
</dbReference>
<feature type="transmembrane region" description="Helical" evidence="9">
    <location>
        <begin position="57"/>
        <end position="77"/>
    </location>
</feature>
<dbReference type="EMBL" id="CM015712">
    <property type="protein sequence ID" value="KAF3708547.1"/>
    <property type="molecule type" value="Genomic_DNA"/>
</dbReference>
<evidence type="ECO:0000256" key="3">
    <source>
        <dbReference type="ARBA" id="ARBA00022989"/>
    </source>
</evidence>
<feature type="transmembrane region" description="Helical" evidence="9">
    <location>
        <begin position="97"/>
        <end position="116"/>
    </location>
</feature>
<comment type="similarity">
    <text evidence="8">Belongs to the G-protein coupled receptor 1 family.</text>
</comment>
<organism evidence="11 12">
    <name type="scientific">Channa argus</name>
    <name type="common">Northern snakehead</name>
    <name type="synonym">Ophicephalus argus</name>
    <dbReference type="NCBI Taxonomy" id="215402"/>
    <lineage>
        <taxon>Eukaryota</taxon>
        <taxon>Metazoa</taxon>
        <taxon>Chordata</taxon>
        <taxon>Craniata</taxon>
        <taxon>Vertebrata</taxon>
        <taxon>Euteleostomi</taxon>
        <taxon>Actinopterygii</taxon>
        <taxon>Neopterygii</taxon>
        <taxon>Teleostei</taxon>
        <taxon>Neoteleostei</taxon>
        <taxon>Acanthomorphata</taxon>
        <taxon>Anabantaria</taxon>
        <taxon>Anabantiformes</taxon>
        <taxon>Channoidei</taxon>
        <taxon>Channidae</taxon>
        <taxon>Channa</taxon>
    </lineage>
</organism>
<keyword evidence="6 8" id="KW-0675">Receptor</keyword>
<gene>
    <name evidence="11" type="ORF">EXN66_Car001721</name>
</gene>
<dbReference type="GO" id="GO:0005886">
    <property type="term" value="C:plasma membrane"/>
    <property type="evidence" value="ECO:0007669"/>
    <property type="project" value="TreeGrafter"/>
</dbReference>
<dbReference type="GO" id="GO:0004930">
    <property type="term" value="F:G protein-coupled receptor activity"/>
    <property type="evidence" value="ECO:0007669"/>
    <property type="project" value="UniProtKB-KW"/>
</dbReference>
<dbReference type="SUPFAM" id="SSF81321">
    <property type="entry name" value="Family A G protein-coupled receptor-like"/>
    <property type="match status" value="1"/>
</dbReference>
<evidence type="ECO:0000256" key="4">
    <source>
        <dbReference type="ARBA" id="ARBA00023040"/>
    </source>
</evidence>
<dbReference type="PROSITE" id="PS50262">
    <property type="entry name" value="G_PROTEIN_RECEP_F1_2"/>
    <property type="match status" value="1"/>
</dbReference>
<proteinExistence type="inferred from homology"/>
<protein>
    <submittedName>
        <fullName evidence="11">Hydroxycarboxylic acid receptor 2</fullName>
    </submittedName>
</protein>
<accession>A0A6G1R1K0</accession>
<reference evidence="11 12" key="1">
    <citation type="submission" date="2019-02" db="EMBL/GenBank/DDBJ databases">
        <title>Opniocepnalus argus genome.</title>
        <authorList>
            <person name="Zhou C."/>
            <person name="Xiao S."/>
        </authorList>
    </citation>
    <scope>NUCLEOTIDE SEQUENCE [LARGE SCALE GENOMIC DNA]</scope>
    <source>
        <strain evidence="11">OARG1902GOOAL</strain>
        <tissue evidence="11">Muscle</tissue>
    </source>
</reference>
<keyword evidence="5 9" id="KW-0472">Membrane</keyword>
<evidence type="ECO:0000256" key="7">
    <source>
        <dbReference type="ARBA" id="ARBA00023224"/>
    </source>
</evidence>
<dbReference type="OrthoDB" id="10055255at2759"/>
<feature type="transmembrane region" description="Helical" evidence="9">
    <location>
        <begin position="226"/>
        <end position="252"/>
    </location>
</feature>
<feature type="transmembrane region" description="Helical" evidence="9">
    <location>
        <begin position="20"/>
        <end position="45"/>
    </location>
</feature>
<dbReference type="Gene3D" id="1.20.1070.10">
    <property type="entry name" value="Rhodopsin 7-helix transmembrane proteins"/>
    <property type="match status" value="1"/>
</dbReference>
<evidence type="ECO:0000256" key="9">
    <source>
        <dbReference type="SAM" id="Phobius"/>
    </source>
</evidence>
<keyword evidence="12" id="KW-1185">Reference proteome</keyword>
<evidence type="ECO:0000313" key="11">
    <source>
        <dbReference type="EMBL" id="KAF3708547.1"/>
    </source>
</evidence>
<name>A0A6G1R1K0_CHAAH</name>
<evidence type="ECO:0000313" key="12">
    <source>
        <dbReference type="Proteomes" id="UP000503349"/>
    </source>
</evidence>
<dbReference type="PANTHER" id="PTHR46048:SF10">
    <property type="entry name" value="HYDROXYCARBOXYLIC ACID RECEPTOR 1-4-RELATED"/>
    <property type="match status" value="1"/>
</dbReference>
<keyword evidence="7 8" id="KW-0807">Transducer</keyword>
<dbReference type="AlphaFoldDB" id="A0A6G1R1K0"/>
<dbReference type="PRINTS" id="PR00237">
    <property type="entry name" value="GPCRRHODOPSN"/>
</dbReference>
<evidence type="ECO:0000259" key="10">
    <source>
        <dbReference type="PROSITE" id="PS50262"/>
    </source>
</evidence>
<dbReference type="PROSITE" id="PS00237">
    <property type="entry name" value="G_PROTEIN_RECEP_F1_1"/>
    <property type="match status" value="1"/>
</dbReference>
<feature type="transmembrane region" description="Helical" evidence="9">
    <location>
        <begin position="137"/>
        <end position="161"/>
    </location>
</feature>
<keyword evidence="3 9" id="KW-1133">Transmembrane helix</keyword>
<evidence type="ECO:0000256" key="8">
    <source>
        <dbReference type="RuleBase" id="RU000688"/>
    </source>
</evidence>
<dbReference type="PANTHER" id="PTHR46048">
    <property type="entry name" value="HYDROXYCARBOXYLIC ACID RECEPTOR 2"/>
    <property type="match status" value="1"/>
</dbReference>
<evidence type="ECO:0000256" key="6">
    <source>
        <dbReference type="ARBA" id="ARBA00023170"/>
    </source>
</evidence>
<evidence type="ECO:0000256" key="1">
    <source>
        <dbReference type="ARBA" id="ARBA00004141"/>
    </source>
</evidence>
<feature type="domain" description="G-protein coupled receptors family 1 profile" evidence="10">
    <location>
        <begin position="37"/>
        <end position="290"/>
    </location>
</feature>
<dbReference type="Proteomes" id="UP000503349">
    <property type="component" value="Chromosome 1"/>
</dbReference>
<dbReference type="InterPro" id="IPR017452">
    <property type="entry name" value="GPCR_Rhodpsn_7TM"/>
</dbReference>
<dbReference type="InterPro" id="IPR051893">
    <property type="entry name" value="HCARs"/>
</dbReference>